<accession>A0A9J8D008</accession>
<feature type="compositionally biased region" description="Low complexity" evidence="3">
    <location>
        <begin position="327"/>
        <end position="340"/>
    </location>
</feature>
<dbReference type="CDD" id="cd01260">
    <property type="entry name" value="PH_CNK_mammalian-like"/>
    <property type="match status" value="1"/>
</dbReference>
<keyword evidence="2" id="KW-0597">Phosphoprotein</keyword>
<dbReference type="SUPFAM" id="SSF50156">
    <property type="entry name" value="PDZ domain-like"/>
    <property type="match status" value="1"/>
</dbReference>
<dbReference type="InterPro" id="IPR017874">
    <property type="entry name" value="CRIC_domain"/>
</dbReference>
<dbReference type="SMART" id="SM00233">
    <property type="entry name" value="PH"/>
    <property type="match status" value="1"/>
</dbReference>
<dbReference type="FunFam" id="2.30.42.10:FF:000060">
    <property type="entry name" value="Connector enhancer of kinase suppressor of Ras 2"/>
    <property type="match status" value="1"/>
</dbReference>
<dbReference type="InterPro" id="IPR010599">
    <property type="entry name" value="CNK2/3_dom"/>
</dbReference>
<dbReference type="Pfam" id="PF00169">
    <property type="entry name" value="PH"/>
    <property type="match status" value="1"/>
</dbReference>
<feature type="compositionally biased region" description="Polar residues" evidence="3">
    <location>
        <begin position="709"/>
        <end position="719"/>
    </location>
</feature>
<dbReference type="Pfam" id="PF00536">
    <property type="entry name" value="SAM_1"/>
    <property type="match status" value="1"/>
</dbReference>
<protein>
    <submittedName>
        <fullName evidence="8">Connector enhancer of kinase suppressor of Ras 2b</fullName>
    </submittedName>
</protein>
<dbReference type="InterPro" id="IPR049628">
    <property type="entry name" value="CNK1-3_SAM"/>
</dbReference>
<sequence>MALVMEPVSRWSTSQVVDWMKGLDDCLQQYIKNFEQEKVGGEQLLRITHQELEDLGVSRIGHQELILEAVDLLCALNYGLETENLKTLTHKLNASAKNLQNFITGRRRGGHYDGRATRKLPNDFLTSVVDLIAAAKSLLAWLDRSPFAAVADYSMTRNNVIQLCLELTTIVQQDGTVYETENKILHVCKTLSGVCDHIISLSSDPMVSQAAHLEVVQLDNIRSTEGLGMYIKSTYDGLHVITGTTEGSLADRCKKIHAGDEVIQVNHQTVVGWQLKNLVNSLRSNPAGVTLTLKKRPQSTLTSAPALLKNMRWKPLALQPIIPPSPSSSVATPSSTLSTPSRRDSCALQDLYIPPPPDEPYTPREDIGNLTSNCQQAAKGSDSPNSFLDQECRRHFPLLDEDAVLYCYEYDQNQGPPPVRRDSTPTYGRLRPISMPVEYNWVGDYEDPAKLKKEIRRENSLLRYVSEDKAGTEEYHTGRRSSRRSRRKSEKGGSPAHYALVPTLQMEMLQHDSLATPPSETSSVYLVTGSLPSISKRRISCRDLGQGDCEGWLWKKKDAKSYFSQKWKKYWVVLKDACLYWYTNEEDEKAEGFVSLPEFNIDQANECRKKFAFKACHPKIKSFYFAADNMDDMNRWLSRLNMAATAHSEQKRIRQDHDYWSESDHEDADHMSSTPKQDSPPPPYDTYPHSTSVSLASPFQESQHIRPPSTETIQSRSPLSETQGGSVSSASSPGRKSASQRRSWQDLIETPLTSSGLHFLQTLPLDDSVFVDPSRAVSVELRRQSTLPAQHGMPPEHYGLEGGVVGSKHRSFTLPRDSGLHAILHTRRRPFSLFLPTTSSLPSVGPERERRHQADSLGDLYRALERTNLSPVNEHRSSSRLEYKRSFVRRCNDPLLNEKLHRLRILQNSFKVQLSSVHVLVCSEFSASLLQSSVSYDPSEIILIC</sequence>
<reference evidence="8" key="1">
    <citation type="submission" date="2025-08" db="UniProtKB">
        <authorList>
            <consortium name="Ensembl"/>
        </authorList>
    </citation>
    <scope>IDENTIFICATION</scope>
</reference>
<dbReference type="GO" id="GO:0016020">
    <property type="term" value="C:membrane"/>
    <property type="evidence" value="ECO:0007669"/>
    <property type="project" value="InterPro"/>
</dbReference>
<dbReference type="Ensembl" id="ENSCCRT00000150254.1">
    <property type="protein sequence ID" value="ENSCCRP00000175792.1"/>
    <property type="gene ID" value="ENSCCRG00000017256.2"/>
</dbReference>
<evidence type="ECO:0000256" key="2">
    <source>
        <dbReference type="ARBA" id="ARBA00022553"/>
    </source>
</evidence>
<dbReference type="Pfam" id="PF10534">
    <property type="entry name" value="CRIC_ras_sig"/>
    <property type="match status" value="1"/>
</dbReference>
<dbReference type="InterPro" id="IPR036034">
    <property type="entry name" value="PDZ_sf"/>
</dbReference>
<dbReference type="FunFam" id="1.10.150.50:FF:000019">
    <property type="entry name" value="Connector enhancer of kinase suppressor of Ras 2"/>
    <property type="match status" value="1"/>
</dbReference>
<dbReference type="GO" id="GO:0009966">
    <property type="term" value="P:regulation of signal transduction"/>
    <property type="evidence" value="ECO:0007669"/>
    <property type="project" value="InterPro"/>
</dbReference>
<feature type="region of interest" description="Disordered" evidence="3">
    <location>
        <begin position="472"/>
        <end position="496"/>
    </location>
</feature>
<dbReference type="InterPro" id="IPR011993">
    <property type="entry name" value="PH-like_dom_sf"/>
</dbReference>
<evidence type="ECO:0000259" key="7">
    <source>
        <dbReference type="PROSITE" id="PS51290"/>
    </source>
</evidence>
<dbReference type="InterPro" id="IPR013761">
    <property type="entry name" value="SAM/pointed_sf"/>
</dbReference>
<dbReference type="InterPro" id="IPR001660">
    <property type="entry name" value="SAM"/>
</dbReference>
<dbReference type="PROSITE" id="PS50003">
    <property type="entry name" value="PH_DOMAIN"/>
    <property type="match status" value="1"/>
</dbReference>
<evidence type="ECO:0000256" key="3">
    <source>
        <dbReference type="SAM" id="MobiDB-lite"/>
    </source>
</evidence>
<dbReference type="InterPro" id="IPR001478">
    <property type="entry name" value="PDZ"/>
</dbReference>
<dbReference type="SMART" id="SM00228">
    <property type="entry name" value="PDZ"/>
    <property type="match status" value="1"/>
</dbReference>
<evidence type="ECO:0000313" key="8">
    <source>
        <dbReference type="Ensembl" id="ENSCCRP00000175792.1"/>
    </source>
</evidence>
<dbReference type="FunFam" id="2.30.29.30:FF:000092">
    <property type="entry name" value="Connector enhancer of kinase suppressor of Ras 2"/>
    <property type="match status" value="1"/>
</dbReference>
<feature type="domain" description="PDZ" evidence="6">
    <location>
        <begin position="215"/>
        <end position="297"/>
    </location>
</feature>
<feature type="domain" description="CRIC" evidence="7">
    <location>
        <begin position="84"/>
        <end position="178"/>
    </location>
</feature>
<feature type="compositionally biased region" description="Low complexity" evidence="3">
    <location>
        <begin position="720"/>
        <end position="737"/>
    </location>
</feature>
<dbReference type="Gene3D" id="1.10.150.50">
    <property type="entry name" value="Transcription Factor, Ets-1"/>
    <property type="match status" value="1"/>
</dbReference>
<evidence type="ECO:0000313" key="9">
    <source>
        <dbReference type="Proteomes" id="UP001108240"/>
    </source>
</evidence>
<dbReference type="CDD" id="cd06748">
    <property type="entry name" value="PDZ_CNK1_2_3-like"/>
    <property type="match status" value="1"/>
</dbReference>
<dbReference type="Proteomes" id="UP001108240">
    <property type="component" value="Unplaced"/>
</dbReference>
<evidence type="ECO:0000259" key="6">
    <source>
        <dbReference type="PROSITE" id="PS50106"/>
    </source>
</evidence>
<dbReference type="GO" id="GO:0005737">
    <property type="term" value="C:cytoplasm"/>
    <property type="evidence" value="ECO:0007669"/>
    <property type="project" value="InterPro"/>
</dbReference>
<dbReference type="Pfam" id="PF06663">
    <property type="entry name" value="CNK2_3_dom"/>
    <property type="match status" value="1"/>
</dbReference>
<comment type="similarity">
    <text evidence="1">Belongs to the CNKSR family.</text>
</comment>
<feature type="compositionally biased region" description="Basic and acidic residues" evidence="3">
    <location>
        <begin position="660"/>
        <end position="670"/>
    </location>
</feature>
<dbReference type="PROSITE" id="PS50105">
    <property type="entry name" value="SAM_DOMAIN"/>
    <property type="match status" value="1"/>
</dbReference>
<dbReference type="GeneTree" id="ENSGT00940000156709"/>
<dbReference type="AlphaFoldDB" id="A0A9J8D008"/>
<dbReference type="PANTHER" id="PTHR12844:SF21">
    <property type="entry name" value="CONNECTOR ENHANCER OF KINASE SUPPRESSOR OF RAS 2"/>
    <property type="match status" value="1"/>
</dbReference>
<name>A0A9J8D008_CYPCA</name>
<dbReference type="SMART" id="SM00454">
    <property type="entry name" value="SAM"/>
    <property type="match status" value="1"/>
</dbReference>
<evidence type="ECO:0000259" key="5">
    <source>
        <dbReference type="PROSITE" id="PS50105"/>
    </source>
</evidence>
<dbReference type="PANTHER" id="PTHR12844">
    <property type="entry name" value="CONNECTOR ENCHANCER OF KINASE SUPPRESSOR OF RAS"/>
    <property type="match status" value="1"/>
</dbReference>
<feature type="compositionally biased region" description="Basic residues" evidence="3">
    <location>
        <begin position="478"/>
        <end position="489"/>
    </location>
</feature>
<dbReference type="InterPro" id="IPR001849">
    <property type="entry name" value="PH_domain"/>
</dbReference>
<organism evidence="8 9">
    <name type="scientific">Cyprinus carpio carpio</name>
    <dbReference type="NCBI Taxonomy" id="630221"/>
    <lineage>
        <taxon>Eukaryota</taxon>
        <taxon>Metazoa</taxon>
        <taxon>Chordata</taxon>
        <taxon>Craniata</taxon>
        <taxon>Vertebrata</taxon>
        <taxon>Euteleostomi</taxon>
        <taxon>Actinopterygii</taxon>
        <taxon>Neopterygii</taxon>
        <taxon>Teleostei</taxon>
        <taxon>Ostariophysi</taxon>
        <taxon>Cypriniformes</taxon>
        <taxon>Cyprinidae</taxon>
        <taxon>Cyprininae</taxon>
        <taxon>Cyprinus</taxon>
    </lineage>
</organism>
<reference evidence="8" key="2">
    <citation type="submission" date="2025-09" db="UniProtKB">
        <authorList>
            <consortium name="Ensembl"/>
        </authorList>
    </citation>
    <scope>IDENTIFICATION</scope>
</reference>
<keyword evidence="9" id="KW-1185">Reference proteome</keyword>
<dbReference type="PROSITE" id="PS50106">
    <property type="entry name" value="PDZ"/>
    <property type="match status" value="1"/>
</dbReference>
<dbReference type="PROSITE" id="PS51290">
    <property type="entry name" value="CRIC"/>
    <property type="match status" value="1"/>
</dbReference>
<dbReference type="SUPFAM" id="SSF47769">
    <property type="entry name" value="SAM/Pointed domain"/>
    <property type="match status" value="1"/>
</dbReference>
<evidence type="ECO:0000259" key="4">
    <source>
        <dbReference type="PROSITE" id="PS50003"/>
    </source>
</evidence>
<dbReference type="InterPro" id="IPR051566">
    <property type="entry name" value="CNKSR"/>
</dbReference>
<feature type="region of interest" description="Disordered" evidence="3">
    <location>
        <begin position="322"/>
        <end position="369"/>
    </location>
</feature>
<feature type="compositionally biased region" description="Polar residues" evidence="3">
    <location>
        <begin position="688"/>
        <end position="702"/>
    </location>
</feature>
<dbReference type="Gene3D" id="2.30.29.30">
    <property type="entry name" value="Pleckstrin-homology domain (PH domain)/Phosphotyrosine-binding domain (PTB)"/>
    <property type="match status" value="1"/>
</dbReference>
<dbReference type="SUPFAM" id="SSF50729">
    <property type="entry name" value="PH domain-like"/>
    <property type="match status" value="1"/>
</dbReference>
<feature type="domain" description="PH" evidence="4">
    <location>
        <begin position="546"/>
        <end position="645"/>
    </location>
</feature>
<dbReference type="Gene3D" id="2.30.42.10">
    <property type="match status" value="1"/>
</dbReference>
<dbReference type="Pfam" id="PF00595">
    <property type="entry name" value="PDZ"/>
    <property type="match status" value="1"/>
</dbReference>
<feature type="region of interest" description="Disordered" evidence="3">
    <location>
        <begin position="660"/>
        <end position="743"/>
    </location>
</feature>
<dbReference type="CDD" id="cd09511">
    <property type="entry name" value="SAM_CNK1_2_3-suppressor"/>
    <property type="match status" value="1"/>
</dbReference>
<evidence type="ECO:0000256" key="1">
    <source>
        <dbReference type="ARBA" id="ARBA00009498"/>
    </source>
</evidence>
<proteinExistence type="inferred from homology"/>
<feature type="domain" description="SAM" evidence="5">
    <location>
        <begin position="11"/>
        <end position="76"/>
    </location>
</feature>